<protein>
    <recommendedName>
        <fullName evidence="4">Universal stress protein family protein</fullName>
    </recommendedName>
</protein>
<dbReference type="SUPFAM" id="SSF52402">
    <property type="entry name" value="Adenine nucleotide alpha hydrolases-like"/>
    <property type="match status" value="1"/>
</dbReference>
<dbReference type="RefSeq" id="WP_344037443.1">
    <property type="nucleotide sequence ID" value="NZ_BAAAKE010000007.1"/>
</dbReference>
<proteinExistence type="predicted"/>
<organism evidence="2 3">
    <name type="scientific">Saccharothrix xinjiangensis</name>
    <dbReference type="NCBI Taxonomy" id="204798"/>
    <lineage>
        <taxon>Bacteria</taxon>
        <taxon>Bacillati</taxon>
        <taxon>Actinomycetota</taxon>
        <taxon>Actinomycetes</taxon>
        <taxon>Pseudonocardiales</taxon>
        <taxon>Pseudonocardiaceae</taxon>
        <taxon>Saccharothrix</taxon>
    </lineage>
</organism>
<evidence type="ECO:0008006" key="4">
    <source>
        <dbReference type="Google" id="ProtNLM"/>
    </source>
</evidence>
<dbReference type="Proteomes" id="UP001595833">
    <property type="component" value="Unassembled WGS sequence"/>
</dbReference>
<gene>
    <name evidence="2" type="ORF">ACFPFM_42770</name>
</gene>
<accession>A0ABV9YFJ6</accession>
<comment type="caution">
    <text evidence="2">The sequence shown here is derived from an EMBL/GenBank/DDBJ whole genome shotgun (WGS) entry which is preliminary data.</text>
</comment>
<evidence type="ECO:0000313" key="3">
    <source>
        <dbReference type="Proteomes" id="UP001595833"/>
    </source>
</evidence>
<keyword evidence="3" id="KW-1185">Reference proteome</keyword>
<dbReference type="EMBL" id="JBHSJB010000053">
    <property type="protein sequence ID" value="MFC5060472.1"/>
    <property type="molecule type" value="Genomic_DNA"/>
</dbReference>
<reference evidence="3" key="1">
    <citation type="journal article" date="2019" name="Int. J. Syst. Evol. Microbiol.">
        <title>The Global Catalogue of Microorganisms (GCM) 10K type strain sequencing project: providing services to taxonomists for standard genome sequencing and annotation.</title>
        <authorList>
            <consortium name="The Broad Institute Genomics Platform"/>
            <consortium name="The Broad Institute Genome Sequencing Center for Infectious Disease"/>
            <person name="Wu L."/>
            <person name="Ma J."/>
        </authorList>
    </citation>
    <scope>NUCLEOTIDE SEQUENCE [LARGE SCALE GENOMIC DNA]</scope>
    <source>
        <strain evidence="3">KCTC 12848</strain>
    </source>
</reference>
<name>A0ABV9YFJ6_9PSEU</name>
<evidence type="ECO:0000313" key="2">
    <source>
        <dbReference type="EMBL" id="MFC5060472.1"/>
    </source>
</evidence>
<feature type="compositionally biased region" description="Basic and acidic residues" evidence="1">
    <location>
        <begin position="211"/>
        <end position="222"/>
    </location>
</feature>
<dbReference type="Gene3D" id="3.40.50.12370">
    <property type="match status" value="1"/>
</dbReference>
<evidence type="ECO:0000256" key="1">
    <source>
        <dbReference type="SAM" id="MobiDB-lite"/>
    </source>
</evidence>
<feature type="region of interest" description="Disordered" evidence="1">
    <location>
        <begin position="207"/>
        <end position="233"/>
    </location>
</feature>
<sequence length="233" mass="24195">MSSRPDALDAALWATSHVERCGRDLTAVRVTERALVAESRTADLVVLSARTGAERELALAVAASARCPVVAVPPGGTVRDDLPAVVGVSGDHTSRTTLLIGLALATARGTGVRAVCCTREPPATEPLVALAVVDRCARDHPEAPVDVRVARSHPVTGLIRHARQASLLVVGCTPTTAHSTSRHLLDRCPSPIALVGPLVARRRCAAAEGGPVDRRAPRDGDAHSAGSGRPLRS</sequence>